<dbReference type="InterPro" id="IPR014743">
    <property type="entry name" value="Cl-channel_core"/>
</dbReference>
<dbReference type="InterPro" id="IPR006037">
    <property type="entry name" value="RCK_C"/>
</dbReference>
<dbReference type="Pfam" id="PF02080">
    <property type="entry name" value="TrkA_C"/>
    <property type="match status" value="1"/>
</dbReference>
<evidence type="ECO:0000256" key="4">
    <source>
        <dbReference type="ARBA" id="ARBA00022989"/>
    </source>
</evidence>
<evidence type="ECO:0000256" key="10">
    <source>
        <dbReference type="SAM" id="Phobius"/>
    </source>
</evidence>
<dbReference type="Proteomes" id="UP000027946">
    <property type="component" value="Unassembled WGS sequence"/>
</dbReference>
<feature type="transmembrane region" description="Helical" evidence="10">
    <location>
        <begin position="20"/>
        <end position="42"/>
    </location>
</feature>
<dbReference type="PRINTS" id="PR00762">
    <property type="entry name" value="CLCHANNEL"/>
</dbReference>
<evidence type="ECO:0000256" key="5">
    <source>
        <dbReference type="ARBA" id="ARBA00023065"/>
    </source>
</evidence>
<dbReference type="PANTHER" id="PTHR43427">
    <property type="entry name" value="CHLORIDE CHANNEL PROTEIN CLC-E"/>
    <property type="match status" value="1"/>
</dbReference>
<dbReference type="Gene3D" id="3.30.70.1450">
    <property type="entry name" value="Regulator of K+ conductance, C-terminal domain"/>
    <property type="match status" value="1"/>
</dbReference>
<dbReference type="InterPro" id="IPR050368">
    <property type="entry name" value="ClC-type_chloride_channel"/>
</dbReference>
<dbReference type="EMBL" id="JJMM01000005">
    <property type="protein sequence ID" value="KDR96135.1"/>
    <property type="molecule type" value="Genomic_DNA"/>
</dbReference>
<evidence type="ECO:0000256" key="7">
    <source>
        <dbReference type="ARBA" id="ARBA00023173"/>
    </source>
</evidence>
<keyword evidence="8" id="KW-0868">Chloride</keyword>
<dbReference type="eggNOG" id="COG0038">
    <property type="taxonomic scope" value="Bacteria"/>
</dbReference>
<keyword evidence="3 10" id="KW-0812">Transmembrane</keyword>
<dbReference type="SUPFAM" id="SSF81340">
    <property type="entry name" value="Clc chloride channel"/>
    <property type="match status" value="1"/>
</dbReference>
<evidence type="ECO:0000256" key="6">
    <source>
        <dbReference type="ARBA" id="ARBA00023136"/>
    </source>
</evidence>
<dbReference type="RefSeq" id="WP_038262775.1">
    <property type="nucleotide sequence ID" value="NZ_FSRH01000007.1"/>
</dbReference>
<keyword evidence="4 10" id="KW-1133">Transmembrane helix</keyword>
<evidence type="ECO:0000256" key="8">
    <source>
        <dbReference type="ARBA" id="ARBA00023214"/>
    </source>
</evidence>
<keyword evidence="6 10" id="KW-0472">Membrane</keyword>
<name>A0A069RJ41_PEPLI</name>
<feature type="transmembrane region" description="Helical" evidence="10">
    <location>
        <begin position="367"/>
        <end position="391"/>
    </location>
</feature>
<feature type="transmembrane region" description="Helical" evidence="10">
    <location>
        <begin position="397"/>
        <end position="415"/>
    </location>
</feature>
<proteinExistence type="predicted"/>
<dbReference type="AlphaFoldDB" id="A0A069RJ41"/>
<dbReference type="GO" id="GO:0034707">
    <property type="term" value="C:chloride channel complex"/>
    <property type="evidence" value="ECO:0007669"/>
    <property type="project" value="UniProtKB-KW"/>
</dbReference>
<dbReference type="NCBIfam" id="NF003640">
    <property type="entry name" value="PRK05277.1"/>
    <property type="match status" value="1"/>
</dbReference>
<dbReference type="GO" id="GO:0008324">
    <property type="term" value="F:monoatomic cation transmembrane transporter activity"/>
    <property type="evidence" value="ECO:0007669"/>
    <property type="project" value="InterPro"/>
</dbReference>
<dbReference type="PANTHER" id="PTHR43427:SF6">
    <property type="entry name" value="CHLORIDE CHANNEL PROTEIN CLC-E"/>
    <property type="match status" value="1"/>
</dbReference>
<protein>
    <submittedName>
        <fullName evidence="12">H(+)/Cl(-) exchange transporter ClcA</fullName>
    </submittedName>
</protein>
<feature type="transmembrane region" description="Helical" evidence="10">
    <location>
        <begin position="274"/>
        <end position="299"/>
    </location>
</feature>
<keyword evidence="2" id="KW-0813">Transport</keyword>
<gene>
    <name evidence="12" type="primary">clcA</name>
    <name evidence="12" type="ORF">CLIT_5c01470</name>
</gene>
<evidence type="ECO:0000256" key="1">
    <source>
        <dbReference type="ARBA" id="ARBA00004141"/>
    </source>
</evidence>
<feature type="transmembrane region" description="Helical" evidence="10">
    <location>
        <begin position="160"/>
        <end position="185"/>
    </location>
</feature>
<comment type="subcellular location">
    <subcellularLocation>
        <location evidence="1">Membrane</location>
        <topology evidence="1">Multi-pass membrane protein</topology>
    </subcellularLocation>
</comment>
<dbReference type="CDD" id="cd01031">
    <property type="entry name" value="EriC"/>
    <property type="match status" value="1"/>
</dbReference>
<feature type="transmembrane region" description="Helical" evidence="10">
    <location>
        <begin position="335"/>
        <end position="355"/>
    </location>
</feature>
<feature type="transmembrane region" description="Helical" evidence="10">
    <location>
        <begin position="63"/>
        <end position="83"/>
    </location>
</feature>
<evidence type="ECO:0000256" key="9">
    <source>
        <dbReference type="ARBA" id="ARBA00023303"/>
    </source>
</evidence>
<keyword evidence="13" id="KW-1185">Reference proteome</keyword>
<dbReference type="SUPFAM" id="SSF116726">
    <property type="entry name" value="TrkA C-terminal domain-like"/>
    <property type="match status" value="1"/>
</dbReference>
<keyword evidence="5" id="KW-0406">Ion transport</keyword>
<feature type="domain" description="RCK C-terminal" evidence="11">
    <location>
        <begin position="450"/>
        <end position="515"/>
    </location>
</feature>
<organism evidence="12 13">
    <name type="scientific">Peptoclostridium litorale DSM 5388</name>
    <dbReference type="NCBI Taxonomy" id="1121324"/>
    <lineage>
        <taxon>Bacteria</taxon>
        <taxon>Bacillati</taxon>
        <taxon>Bacillota</taxon>
        <taxon>Clostridia</taxon>
        <taxon>Peptostreptococcales</taxon>
        <taxon>Peptoclostridiaceae</taxon>
        <taxon>Peptoclostridium</taxon>
    </lineage>
</organism>
<keyword evidence="7" id="KW-0869">Chloride channel</keyword>
<feature type="transmembrane region" description="Helical" evidence="10">
    <location>
        <begin position="231"/>
        <end position="254"/>
    </location>
</feature>
<dbReference type="InterPro" id="IPR036721">
    <property type="entry name" value="RCK_C_sf"/>
</dbReference>
<evidence type="ECO:0000313" key="13">
    <source>
        <dbReference type="Proteomes" id="UP000027946"/>
    </source>
</evidence>
<dbReference type="OrthoDB" id="9812438at2"/>
<dbReference type="eggNOG" id="COG0569">
    <property type="taxonomic scope" value="Bacteria"/>
</dbReference>
<comment type="caution">
    <text evidence="12">The sequence shown here is derived from an EMBL/GenBank/DDBJ whole genome shotgun (WGS) entry which is preliminary data.</text>
</comment>
<dbReference type="STRING" id="1121324.CLIT_5c01470"/>
<dbReference type="GO" id="GO:0005254">
    <property type="term" value="F:chloride channel activity"/>
    <property type="evidence" value="ECO:0007669"/>
    <property type="project" value="UniProtKB-KW"/>
</dbReference>
<keyword evidence="9" id="KW-0407">Ion channel</keyword>
<evidence type="ECO:0000259" key="11">
    <source>
        <dbReference type="Pfam" id="PF02080"/>
    </source>
</evidence>
<dbReference type="GO" id="GO:0006813">
    <property type="term" value="P:potassium ion transport"/>
    <property type="evidence" value="ECO:0007669"/>
    <property type="project" value="InterPro"/>
</dbReference>
<reference evidence="12 13" key="1">
    <citation type="submission" date="2014-03" db="EMBL/GenBank/DDBJ databases">
        <title>Genome sequence of Clostridium litorale W6, DSM 5388.</title>
        <authorList>
            <person name="Poehlein A."/>
            <person name="Jagirdar A."/>
            <person name="Khonsari B."/>
            <person name="Chibani C.M."/>
            <person name="Gutierrez Gutierrez D.A."/>
            <person name="Davydova E."/>
            <person name="Alghaithi H.S."/>
            <person name="Nair K.P."/>
            <person name="Dhamotharan K."/>
            <person name="Chandran L."/>
            <person name="G W."/>
            <person name="Daniel R."/>
        </authorList>
    </citation>
    <scope>NUCLEOTIDE SEQUENCE [LARGE SCALE GENOMIC DNA]</scope>
    <source>
        <strain evidence="12 13">W6</strain>
    </source>
</reference>
<sequence length="528" mass="57445">MTDKRENACNTLRHWHNFRLQLLMEGVAIGLISGAVVVAYRFSLEKAMHMASYMRRLVQENPGVVPLYLGGIVLLGVLIGWIVRLEPMVKGSGIPQVEGILLRNMKIDWFRVILGKFIGGVLALGGGLSLGREGPSVQIGASIGQGFGKIFKRMKLEEKYLVTSGASAGLAAAFNAPLAGVMFALEEVHKNFSPLILLPAMAASVAADFVSRKFFGQQPVFDFRIIELFPLDHYFHLIFLGVILGIFGVLFNKVMIKTQHAYARQNIIKSEFNVIIPLIFAGTAGFLMPQILGGGHGLIVSLMEGGLTIKMLFAILICKFAFTMLSYGSGAPGGIFLPLLVIGALTGDIYGNVMAQMGIIETGYIKNLIILSMAGYFTAIVRAPITGIILVSEMTGSFRLLLPVTIIAIAAHVTADLMGSEPIYESLLDGILQKNPEKVEPESDKKTIIQVIVCLGSNIEGKRIKEVNWPANFLVVGIKRGMSEIIPEGDTQILAGDYITALVDEENAEEIERKLIQNTRNAIVNEAR</sequence>
<evidence type="ECO:0000256" key="2">
    <source>
        <dbReference type="ARBA" id="ARBA00022448"/>
    </source>
</evidence>
<dbReference type="Gene3D" id="1.10.3080.10">
    <property type="entry name" value="Clc chloride channel"/>
    <property type="match status" value="1"/>
</dbReference>
<dbReference type="InterPro" id="IPR001807">
    <property type="entry name" value="ClC"/>
</dbReference>
<feature type="transmembrane region" description="Helical" evidence="10">
    <location>
        <begin position="109"/>
        <end position="130"/>
    </location>
</feature>
<evidence type="ECO:0000313" key="12">
    <source>
        <dbReference type="EMBL" id="KDR96135.1"/>
    </source>
</evidence>
<dbReference type="Pfam" id="PF00654">
    <property type="entry name" value="Voltage_CLC"/>
    <property type="match status" value="1"/>
</dbReference>
<accession>A0A069RJ41</accession>
<evidence type="ECO:0000256" key="3">
    <source>
        <dbReference type="ARBA" id="ARBA00022692"/>
    </source>
</evidence>